<comment type="caution">
    <text evidence="1">The sequence shown here is derived from an EMBL/GenBank/DDBJ whole genome shotgun (WGS) entry which is preliminary data.</text>
</comment>
<proteinExistence type="predicted"/>
<dbReference type="Gene3D" id="3.40.50.170">
    <property type="entry name" value="Formyl transferase, N-terminal domain"/>
    <property type="match status" value="1"/>
</dbReference>
<gene>
    <name evidence="1" type="ORF">US75_C0027G0007</name>
</gene>
<dbReference type="EMBL" id="LBUE01000027">
    <property type="protein sequence ID" value="KKQ55246.1"/>
    <property type="molecule type" value="Genomic_DNA"/>
</dbReference>
<dbReference type="Proteomes" id="UP000034096">
    <property type="component" value="Unassembled WGS sequence"/>
</dbReference>
<dbReference type="InterPro" id="IPR036477">
    <property type="entry name" value="Formyl_transf_N_sf"/>
</dbReference>
<evidence type="ECO:0000313" key="2">
    <source>
        <dbReference type="Proteomes" id="UP000034096"/>
    </source>
</evidence>
<feature type="non-terminal residue" evidence="1">
    <location>
        <position position="79"/>
    </location>
</feature>
<accession>A0A0G0LRM9</accession>
<reference evidence="1 2" key="1">
    <citation type="journal article" date="2015" name="Nature">
        <title>rRNA introns, odd ribosomes, and small enigmatic genomes across a large radiation of phyla.</title>
        <authorList>
            <person name="Brown C.T."/>
            <person name="Hug L.A."/>
            <person name="Thomas B.C."/>
            <person name="Sharon I."/>
            <person name="Castelle C.J."/>
            <person name="Singh A."/>
            <person name="Wilkins M.J."/>
            <person name="Williams K.H."/>
            <person name="Banfield J.F."/>
        </authorList>
    </citation>
    <scope>NUCLEOTIDE SEQUENCE [LARGE SCALE GENOMIC DNA]</scope>
</reference>
<dbReference type="SUPFAM" id="SSF53328">
    <property type="entry name" value="Formyltransferase"/>
    <property type="match status" value="1"/>
</dbReference>
<evidence type="ECO:0008006" key="3">
    <source>
        <dbReference type="Google" id="ProtNLM"/>
    </source>
</evidence>
<protein>
    <recommendedName>
        <fullName evidence="3">Methionyl-tRNA formyltransferase</fullName>
    </recommendedName>
</protein>
<evidence type="ECO:0000313" key="1">
    <source>
        <dbReference type="EMBL" id="KKQ55246.1"/>
    </source>
</evidence>
<dbReference type="STRING" id="1618583.US75_C0027G0007"/>
<dbReference type="AlphaFoldDB" id="A0A0G0LRM9"/>
<sequence>MKIVFFGTPDYVVPFLENLHKAFKARSESPIASVVTQEPKLAGRDQVKTFSPVDKWAYEHKKPIFFDPLDIVSYNISAD</sequence>
<organism evidence="1 2">
    <name type="scientific">Candidatus Woesebacteria bacterium GW2011_GWC1_38_13</name>
    <dbReference type="NCBI Taxonomy" id="1618583"/>
    <lineage>
        <taxon>Bacteria</taxon>
        <taxon>Candidatus Woeseibacteriota</taxon>
    </lineage>
</organism>
<name>A0A0G0LRM9_9BACT</name>